<protein>
    <submittedName>
        <fullName evidence="1">Serine carboxypeptidase-like 40</fullName>
    </submittedName>
</protein>
<dbReference type="AlphaFoldDB" id="A0A371HPT3"/>
<reference evidence="1" key="1">
    <citation type="submission" date="2018-05" db="EMBL/GenBank/DDBJ databases">
        <title>Draft genome of Mucuna pruriens seed.</title>
        <authorList>
            <person name="Nnadi N.E."/>
            <person name="Vos R."/>
            <person name="Hasami M.H."/>
            <person name="Devisetty U.K."/>
            <person name="Aguiy J.C."/>
        </authorList>
    </citation>
    <scope>NUCLEOTIDE SEQUENCE [LARGE SCALE GENOMIC DNA]</scope>
    <source>
        <strain evidence="1">JCA_2017</strain>
    </source>
</reference>
<sequence>MSIPYLSSLYIVKSLNLKLDMIWHPFFVDGEVAGYAEEYRKGDYHLTYAIVKVGIKLVNWIL</sequence>
<accession>A0A371HPT3</accession>
<dbReference type="Gene3D" id="3.40.50.11320">
    <property type="match status" value="1"/>
</dbReference>
<name>A0A371HPT3_MUCPR</name>
<comment type="caution">
    <text evidence="1">The sequence shown here is derived from an EMBL/GenBank/DDBJ whole genome shotgun (WGS) entry which is preliminary data.</text>
</comment>
<evidence type="ECO:0000313" key="2">
    <source>
        <dbReference type="Proteomes" id="UP000257109"/>
    </source>
</evidence>
<keyword evidence="2" id="KW-1185">Reference proteome</keyword>
<gene>
    <name evidence="1" type="primary">SCPL40</name>
    <name evidence="1" type="ORF">CR513_11549</name>
</gene>
<proteinExistence type="predicted"/>
<feature type="non-terminal residue" evidence="1">
    <location>
        <position position="1"/>
    </location>
</feature>
<dbReference type="EMBL" id="QJKJ01002032">
    <property type="protein sequence ID" value="RDY04704.1"/>
    <property type="molecule type" value="Genomic_DNA"/>
</dbReference>
<dbReference type="GO" id="GO:0004180">
    <property type="term" value="F:carboxypeptidase activity"/>
    <property type="evidence" value="ECO:0007669"/>
    <property type="project" value="UniProtKB-KW"/>
</dbReference>
<organism evidence="1 2">
    <name type="scientific">Mucuna pruriens</name>
    <name type="common">Velvet bean</name>
    <name type="synonym">Dolichos pruriens</name>
    <dbReference type="NCBI Taxonomy" id="157652"/>
    <lineage>
        <taxon>Eukaryota</taxon>
        <taxon>Viridiplantae</taxon>
        <taxon>Streptophyta</taxon>
        <taxon>Embryophyta</taxon>
        <taxon>Tracheophyta</taxon>
        <taxon>Spermatophyta</taxon>
        <taxon>Magnoliopsida</taxon>
        <taxon>eudicotyledons</taxon>
        <taxon>Gunneridae</taxon>
        <taxon>Pentapetalae</taxon>
        <taxon>rosids</taxon>
        <taxon>fabids</taxon>
        <taxon>Fabales</taxon>
        <taxon>Fabaceae</taxon>
        <taxon>Papilionoideae</taxon>
        <taxon>50 kb inversion clade</taxon>
        <taxon>NPAAA clade</taxon>
        <taxon>indigoferoid/millettioid clade</taxon>
        <taxon>Phaseoleae</taxon>
        <taxon>Mucuna</taxon>
    </lineage>
</organism>
<dbReference type="Proteomes" id="UP000257109">
    <property type="component" value="Unassembled WGS sequence"/>
</dbReference>
<evidence type="ECO:0000313" key="1">
    <source>
        <dbReference type="EMBL" id="RDY04704.1"/>
    </source>
</evidence>